<feature type="coiled-coil region" evidence="1">
    <location>
        <begin position="154"/>
        <end position="181"/>
    </location>
</feature>
<keyword evidence="2" id="KW-1133">Transmembrane helix</keyword>
<dbReference type="AlphaFoldDB" id="X6P6B2"/>
<feature type="transmembrane region" description="Helical" evidence="2">
    <location>
        <begin position="67"/>
        <end position="88"/>
    </location>
</feature>
<evidence type="ECO:0000256" key="1">
    <source>
        <dbReference type="SAM" id="Coils"/>
    </source>
</evidence>
<evidence type="ECO:0000256" key="2">
    <source>
        <dbReference type="SAM" id="Phobius"/>
    </source>
</evidence>
<keyword evidence="1" id="KW-0175">Coiled coil</keyword>
<proteinExistence type="predicted"/>
<accession>X6P6B2</accession>
<reference evidence="3 4" key="1">
    <citation type="journal article" date="2013" name="Curr. Biol.">
        <title>The Genome of the Foraminiferan Reticulomyxa filosa.</title>
        <authorList>
            <person name="Glockner G."/>
            <person name="Hulsmann N."/>
            <person name="Schleicher M."/>
            <person name="Noegel A.A."/>
            <person name="Eichinger L."/>
            <person name="Gallinger C."/>
            <person name="Pawlowski J."/>
            <person name="Sierra R."/>
            <person name="Euteneuer U."/>
            <person name="Pillet L."/>
            <person name="Moustafa A."/>
            <person name="Platzer M."/>
            <person name="Groth M."/>
            <person name="Szafranski K."/>
            <person name="Schliwa M."/>
        </authorList>
    </citation>
    <scope>NUCLEOTIDE SEQUENCE [LARGE SCALE GENOMIC DNA]</scope>
</reference>
<name>X6P6B2_RETFI</name>
<sequence length="343" mass="40677">MTTQKLVGSKFSVDVTKTVSNWIIFSKTVKAKNIISITRLYVENGVICAWMDDNQGFPVEQLKVKECVALLGWVFFFFFFVMVFNQTFNVPVETINLLGLHFVLSVFNTLEWEREGVRIQNKTKQNSEAWPSSYPLFVGNKLGYEKRMNTAKRLANAEKAIVQHNTQYTDLMEKVSKIEQNDKKQICHLKEQNNYQMVQIEVLTKDSEKQIEKMLSLKEGYEQQITNLREEKQQLQTQVNSMVKRHEQFATEHGIQKNELHKCQHKIKQLESDFQVQKTQLENAKIKLHEYVLLTEKNRTSLSSLHLEKDSAINELEQYRQQSNEFKEYYFVLLFFFFYYYFF</sequence>
<evidence type="ECO:0000313" key="4">
    <source>
        <dbReference type="Proteomes" id="UP000023152"/>
    </source>
</evidence>
<keyword evidence="2" id="KW-0472">Membrane</keyword>
<gene>
    <name evidence="3" type="ORF">RFI_03449</name>
</gene>
<keyword evidence="2" id="KW-0812">Transmembrane</keyword>
<organism evidence="3 4">
    <name type="scientific">Reticulomyxa filosa</name>
    <dbReference type="NCBI Taxonomy" id="46433"/>
    <lineage>
        <taxon>Eukaryota</taxon>
        <taxon>Sar</taxon>
        <taxon>Rhizaria</taxon>
        <taxon>Retaria</taxon>
        <taxon>Foraminifera</taxon>
        <taxon>Monothalamids</taxon>
        <taxon>Reticulomyxidae</taxon>
        <taxon>Reticulomyxa</taxon>
    </lineage>
</organism>
<feature type="coiled-coil region" evidence="1">
    <location>
        <begin position="211"/>
        <end position="329"/>
    </location>
</feature>
<keyword evidence="4" id="KW-1185">Reference proteome</keyword>
<comment type="caution">
    <text evidence="3">The sequence shown here is derived from an EMBL/GenBank/DDBJ whole genome shotgun (WGS) entry which is preliminary data.</text>
</comment>
<evidence type="ECO:0000313" key="3">
    <source>
        <dbReference type="EMBL" id="ETO33653.1"/>
    </source>
</evidence>
<protein>
    <recommendedName>
        <fullName evidence="5">Viral A-type inclusion protein</fullName>
    </recommendedName>
</protein>
<dbReference type="Proteomes" id="UP000023152">
    <property type="component" value="Unassembled WGS sequence"/>
</dbReference>
<dbReference type="EMBL" id="ASPP01003224">
    <property type="protein sequence ID" value="ETO33653.1"/>
    <property type="molecule type" value="Genomic_DNA"/>
</dbReference>
<evidence type="ECO:0008006" key="5">
    <source>
        <dbReference type="Google" id="ProtNLM"/>
    </source>
</evidence>